<dbReference type="AlphaFoldDB" id="A0A378XEW2"/>
<feature type="transmembrane region" description="Helical" evidence="6">
    <location>
        <begin position="123"/>
        <end position="142"/>
    </location>
</feature>
<dbReference type="InterPro" id="IPR000620">
    <property type="entry name" value="EamA_dom"/>
</dbReference>
<feature type="transmembrane region" description="Helical" evidence="6">
    <location>
        <begin position="90"/>
        <end position="111"/>
    </location>
</feature>
<dbReference type="OrthoDB" id="7158585at2"/>
<feature type="transmembrane region" description="Helical" evidence="6">
    <location>
        <begin position="190"/>
        <end position="209"/>
    </location>
</feature>
<evidence type="ECO:0000256" key="1">
    <source>
        <dbReference type="ARBA" id="ARBA00004651"/>
    </source>
</evidence>
<dbReference type="STRING" id="1122619.GCA_000373745_01246"/>
<dbReference type="InterPro" id="IPR037185">
    <property type="entry name" value="EmrE-like"/>
</dbReference>
<evidence type="ECO:0000313" key="8">
    <source>
        <dbReference type="EMBL" id="QPT41197.1"/>
    </source>
</evidence>
<dbReference type="Proteomes" id="UP000254603">
    <property type="component" value="Unassembled WGS sequence"/>
</dbReference>
<dbReference type="PANTHER" id="PTHR42920">
    <property type="entry name" value="OS03G0707200 PROTEIN-RELATED"/>
    <property type="match status" value="1"/>
</dbReference>
<evidence type="ECO:0000256" key="3">
    <source>
        <dbReference type="ARBA" id="ARBA00022692"/>
    </source>
</evidence>
<evidence type="ECO:0000259" key="7">
    <source>
        <dbReference type="Pfam" id="PF00892"/>
    </source>
</evidence>
<keyword evidence="5 6" id="KW-0472">Membrane</keyword>
<dbReference type="Proteomes" id="UP000594903">
    <property type="component" value="Chromosome"/>
</dbReference>
<proteinExistence type="predicted"/>
<feature type="domain" description="EamA" evidence="7">
    <location>
        <begin position="159"/>
        <end position="290"/>
    </location>
</feature>
<evidence type="ECO:0000256" key="6">
    <source>
        <dbReference type="SAM" id="Phobius"/>
    </source>
</evidence>
<evidence type="ECO:0000313" key="9">
    <source>
        <dbReference type="EMBL" id="SUA54051.1"/>
    </source>
</evidence>
<sequence>MLHEGVKGLLAIIIASLLWGTTGVTASYTTDLSPLAIGGFTMGVGAIWLSLAARKSLAEDYAILRQHLALVLVGTLCVVIYPLAFYSSMFFAGVAIGTMVSIASAPLFAAIVERLFSKKPISIQWFISFLLGALGMMFLALGKAPIDANIDSNHLMQVIGIVLGLVAGLTYAGYSWVAKQLIDLGANSKSAIAIQFACAALCLLPSLWFTGDNLFTNQKNLSIVFYMATVPMFFGYLLFSYGLRTISASNATLITLIEPLFATLLAILLVGEKLLGIGWLGMVLICLCLLVQSINVQAIRQQFS</sequence>
<comment type="subcellular location">
    <subcellularLocation>
        <location evidence="1">Cell membrane</location>
        <topology evidence="1">Multi-pass membrane protein</topology>
    </subcellularLocation>
</comment>
<feature type="transmembrane region" description="Helical" evidence="6">
    <location>
        <begin position="251"/>
        <end position="271"/>
    </location>
</feature>
<feature type="transmembrane region" description="Helical" evidence="6">
    <location>
        <begin position="277"/>
        <end position="296"/>
    </location>
</feature>
<keyword evidence="11" id="KW-1185">Reference proteome</keyword>
<dbReference type="EMBL" id="UGSB01000001">
    <property type="protein sequence ID" value="SUA54051.1"/>
    <property type="molecule type" value="Genomic_DNA"/>
</dbReference>
<gene>
    <name evidence="8" type="ORF">I6G29_06640</name>
    <name evidence="9" type="ORF">NCTC11997_01386</name>
</gene>
<keyword evidence="2" id="KW-1003">Cell membrane</keyword>
<evidence type="ECO:0000256" key="4">
    <source>
        <dbReference type="ARBA" id="ARBA00022989"/>
    </source>
</evidence>
<feature type="transmembrane region" description="Helical" evidence="6">
    <location>
        <begin position="66"/>
        <end position="84"/>
    </location>
</feature>
<accession>A0A378XEW2</accession>
<keyword evidence="3 6" id="KW-0812">Transmembrane</keyword>
<organism evidence="9 10">
    <name type="scientific">Oligella ureolytica</name>
    <dbReference type="NCBI Taxonomy" id="90244"/>
    <lineage>
        <taxon>Bacteria</taxon>
        <taxon>Pseudomonadati</taxon>
        <taxon>Pseudomonadota</taxon>
        <taxon>Betaproteobacteria</taxon>
        <taxon>Burkholderiales</taxon>
        <taxon>Alcaligenaceae</taxon>
        <taxon>Oligella</taxon>
    </lineage>
</organism>
<feature type="transmembrane region" description="Helical" evidence="6">
    <location>
        <begin position="221"/>
        <end position="239"/>
    </location>
</feature>
<feature type="transmembrane region" description="Helical" evidence="6">
    <location>
        <begin position="154"/>
        <end position="178"/>
    </location>
</feature>
<feature type="transmembrane region" description="Helical" evidence="6">
    <location>
        <begin position="36"/>
        <end position="54"/>
    </location>
</feature>
<evidence type="ECO:0000256" key="5">
    <source>
        <dbReference type="ARBA" id="ARBA00023136"/>
    </source>
</evidence>
<evidence type="ECO:0000313" key="11">
    <source>
        <dbReference type="Proteomes" id="UP000594903"/>
    </source>
</evidence>
<dbReference type="RefSeq" id="WP_018574432.1">
    <property type="nucleotide sequence ID" value="NZ_CP065725.1"/>
</dbReference>
<evidence type="ECO:0000256" key="2">
    <source>
        <dbReference type="ARBA" id="ARBA00022475"/>
    </source>
</evidence>
<dbReference type="SUPFAM" id="SSF103481">
    <property type="entry name" value="Multidrug resistance efflux transporter EmrE"/>
    <property type="match status" value="2"/>
</dbReference>
<protein>
    <submittedName>
        <fullName evidence="8">EamA family transporter</fullName>
    </submittedName>
    <submittedName>
        <fullName evidence="9">Putative DMT superfamily transporter inner membrane protein</fullName>
    </submittedName>
</protein>
<reference evidence="9 10" key="1">
    <citation type="submission" date="2018-06" db="EMBL/GenBank/DDBJ databases">
        <authorList>
            <consortium name="Pathogen Informatics"/>
            <person name="Doyle S."/>
        </authorList>
    </citation>
    <scope>NUCLEOTIDE SEQUENCE [LARGE SCALE GENOMIC DNA]</scope>
    <source>
        <strain evidence="9 10">NCTC11997</strain>
    </source>
</reference>
<evidence type="ECO:0000313" key="10">
    <source>
        <dbReference type="Proteomes" id="UP000254603"/>
    </source>
</evidence>
<feature type="domain" description="EamA" evidence="7">
    <location>
        <begin position="7"/>
        <end position="139"/>
    </location>
</feature>
<dbReference type="InterPro" id="IPR051258">
    <property type="entry name" value="Diverse_Substrate_Transporter"/>
</dbReference>
<keyword evidence="4 6" id="KW-1133">Transmembrane helix</keyword>
<dbReference type="EMBL" id="CP065725">
    <property type="protein sequence ID" value="QPT41197.1"/>
    <property type="molecule type" value="Genomic_DNA"/>
</dbReference>
<dbReference type="GO" id="GO:0005886">
    <property type="term" value="C:plasma membrane"/>
    <property type="evidence" value="ECO:0007669"/>
    <property type="project" value="UniProtKB-SubCell"/>
</dbReference>
<name>A0A378XEW2_9BURK</name>
<reference evidence="8 11" key="2">
    <citation type="submission" date="2020-12" db="EMBL/GenBank/DDBJ databases">
        <title>FDA dAtabase for Regulatory Grade micrObial Sequences (FDA-ARGOS): Supporting development and validation of Infectious Disease Dx tests.</title>
        <authorList>
            <person name="Sproer C."/>
            <person name="Gronow S."/>
            <person name="Severitt S."/>
            <person name="Schroder I."/>
            <person name="Tallon L."/>
            <person name="Sadzewicz L."/>
            <person name="Zhao X."/>
            <person name="Boylan J."/>
            <person name="Ott S."/>
            <person name="Bowen H."/>
            <person name="Vavikolanu K."/>
            <person name="Mehta A."/>
            <person name="Aluvathingal J."/>
            <person name="Nadendla S."/>
            <person name="Lowell S."/>
            <person name="Myers T."/>
            <person name="Yan Y."/>
            <person name="Sichtig H."/>
        </authorList>
    </citation>
    <scope>NUCLEOTIDE SEQUENCE [LARGE SCALE GENOMIC DNA]</scope>
    <source>
        <strain evidence="8 11">FDAARGOS_872</strain>
    </source>
</reference>
<dbReference type="PANTHER" id="PTHR42920:SF11">
    <property type="entry name" value="INNER MEMBRANE PROTEIN YTFF"/>
    <property type="match status" value="1"/>
</dbReference>
<dbReference type="Pfam" id="PF00892">
    <property type="entry name" value="EamA"/>
    <property type="match status" value="2"/>
</dbReference>